<evidence type="ECO:0000256" key="4">
    <source>
        <dbReference type="ARBA" id="ARBA00023163"/>
    </source>
</evidence>
<evidence type="ECO:0000256" key="2">
    <source>
        <dbReference type="ARBA" id="ARBA00023015"/>
    </source>
</evidence>
<dbReference type="GO" id="GO:0003700">
    <property type="term" value="F:DNA-binding transcription factor activity"/>
    <property type="evidence" value="ECO:0007669"/>
    <property type="project" value="InterPro"/>
</dbReference>
<accession>A0A9W6K560</accession>
<dbReference type="PANTHER" id="PTHR30537">
    <property type="entry name" value="HTH-TYPE TRANSCRIPTIONAL REGULATOR"/>
    <property type="match status" value="1"/>
</dbReference>
<evidence type="ECO:0000259" key="5">
    <source>
        <dbReference type="PROSITE" id="PS50931"/>
    </source>
</evidence>
<reference evidence="6" key="2">
    <citation type="submission" date="2023-01" db="EMBL/GenBank/DDBJ databases">
        <authorList>
            <person name="Sun Q."/>
            <person name="Evtushenko L."/>
        </authorList>
    </citation>
    <scope>NUCLEOTIDE SEQUENCE</scope>
    <source>
        <strain evidence="6">VKM B-2935</strain>
    </source>
</reference>
<reference evidence="6" key="1">
    <citation type="journal article" date="2014" name="Int. J. Syst. Evol. Microbiol.">
        <title>Complete genome sequence of Corynebacterium casei LMG S-19264T (=DSM 44701T), isolated from a smear-ripened cheese.</title>
        <authorList>
            <consortium name="US DOE Joint Genome Institute (JGI-PGF)"/>
            <person name="Walter F."/>
            <person name="Albersmeier A."/>
            <person name="Kalinowski J."/>
            <person name="Ruckert C."/>
        </authorList>
    </citation>
    <scope>NUCLEOTIDE SEQUENCE</scope>
    <source>
        <strain evidence="6">VKM B-2935</strain>
    </source>
</reference>
<evidence type="ECO:0000256" key="3">
    <source>
        <dbReference type="ARBA" id="ARBA00023125"/>
    </source>
</evidence>
<dbReference type="GO" id="GO:0006351">
    <property type="term" value="P:DNA-templated transcription"/>
    <property type="evidence" value="ECO:0007669"/>
    <property type="project" value="TreeGrafter"/>
</dbReference>
<name>A0A9W6K560_9PSED</name>
<dbReference type="GO" id="GO:0043565">
    <property type="term" value="F:sequence-specific DNA binding"/>
    <property type="evidence" value="ECO:0007669"/>
    <property type="project" value="TreeGrafter"/>
</dbReference>
<feature type="domain" description="HTH lysR-type" evidence="5">
    <location>
        <begin position="5"/>
        <end position="62"/>
    </location>
</feature>
<dbReference type="SUPFAM" id="SSF53850">
    <property type="entry name" value="Periplasmic binding protein-like II"/>
    <property type="match status" value="1"/>
</dbReference>
<dbReference type="Pfam" id="PF00126">
    <property type="entry name" value="HTH_1"/>
    <property type="match status" value="1"/>
</dbReference>
<dbReference type="FunFam" id="1.10.10.10:FF:000001">
    <property type="entry name" value="LysR family transcriptional regulator"/>
    <property type="match status" value="1"/>
</dbReference>
<evidence type="ECO:0000313" key="7">
    <source>
        <dbReference type="Proteomes" id="UP001143328"/>
    </source>
</evidence>
<keyword evidence="2" id="KW-0805">Transcription regulation</keyword>
<dbReference type="InterPro" id="IPR036390">
    <property type="entry name" value="WH_DNA-bd_sf"/>
</dbReference>
<organism evidence="6 7">
    <name type="scientific">Pseudomonas turukhanskensis</name>
    <dbReference type="NCBI Taxonomy" id="1806536"/>
    <lineage>
        <taxon>Bacteria</taxon>
        <taxon>Pseudomonadati</taxon>
        <taxon>Pseudomonadota</taxon>
        <taxon>Gammaproteobacteria</taxon>
        <taxon>Pseudomonadales</taxon>
        <taxon>Pseudomonadaceae</taxon>
        <taxon>Pseudomonas</taxon>
    </lineage>
</organism>
<dbReference type="EMBL" id="BSFN01000003">
    <property type="protein sequence ID" value="GLK88443.1"/>
    <property type="molecule type" value="Genomic_DNA"/>
</dbReference>
<keyword evidence="3" id="KW-0238">DNA-binding</keyword>
<dbReference type="InterPro" id="IPR058163">
    <property type="entry name" value="LysR-type_TF_proteobact-type"/>
</dbReference>
<sequence>MFASERLKGIDVFVCVADSGSFTAAAERMNLTSSAVSKSIARLEARLNTRLFQRTTRRLSLTEAGSDFYRTCTAVLAELEEAEQALHTQHGEPCGKVRIDLPASYGRLHVLPVILDFVAEHELWQPHVSFSDRFVDPVEEGIDILVRIGGSDVWPAALGHRYLGAERLIFCAAPSYLARYGEPQSEQDLERHSCVVYGRSDGGVNPWLFSGEHAGDRERRVLPGRIAIGDGEGQVVALVAGHGIAQLPLWLVKDQLQAGTLVQVLPQLAMDGLPMNLVWLRSREALPKVSALLDALAAALAPSGRQV</sequence>
<dbReference type="AlphaFoldDB" id="A0A9W6K560"/>
<dbReference type="PROSITE" id="PS50931">
    <property type="entry name" value="HTH_LYSR"/>
    <property type="match status" value="1"/>
</dbReference>
<comment type="caution">
    <text evidence="6">The sequence shown here is derived from an EMBL/GenBank/DDBJ whole genome shotgun (WGS) entry which is preliminary data.</text>
</comment>
<evidence type="ECO:0000256" key="1">
    <source>
        <dbReference type="ARBA" id="ARBA00009437"/>
    </source>
</evidence>
<proteinExistence type="inferred from homology"/>
<gene>
    <name evidence="6" type="ORF">GCM10017655_15050</name>
</gene>
<dbReference type="Gene3D" id="3.40.190.290">
    <property type="match status" value="1"/>
</dbReference>
<comment type="similarity">
    <text evidence="1">Belongs to the LysR transcriptional regulatory family.</text>
</comment>
<keyword evidence="7" id="KW-1185">Reference proteome</keyword>
<dbReference type="Proteomes" id="UP001143328">
    <property type="component" value="Unassembled WGS sequence"/>
</dbReference>
<dbReference type="SUPFAM" id="SSF46785">
    <property type="entry name" value="Winged helix' DNA-binding domain"/>
    <property type="match status" value="1"/>
</dbReference>
<keyword evidence="4" id="KW-0804">Transcription</keyword>
<dbReference type="InterPro" id="IPR000847">
    <property type="entry name" value="LysR_HTH_N"/>
</dbReference>
<dbReference type="CDD" id="cd08475">
    <property type="entry name" value="PBP2_CrgA_like_6"/>
    <property type="match status" value="1"/>
</dbReference>
<dbReference type="RefSeq" id="WP_271194659.1">
    <property type="nucleotide sequence ID" value="NZ_BSFN01000003.1"/>
</dbReference>
<dbReference type="InterPro" id="IPR036388">
    <property type="entry name" value="WH-like_DNA-bd_sf"/>
</dbReference>
<dbReference type="Gene3D" id="1.10.10.10">
    <property type="entry name" value="Winged helix-like DNA-binding domain superfamily/Winged helix DNA-binding domain"/>
    <property type="match status" value="1"/>
</dbReference>
<dbReference type="PRINTS" id="PR00039">
    <property type="entry name" value="HTHLYSR"/>
</dbReference>
<dbReference type="PANTHER" id="PTHR30537:SF72">
    <property type="entry name" value="LYSR FAMILY TRANSCRIPTIONAL REGULATOR"/>
    <property type="match status" value="1"/>
</dbReference>
<dbReference type="Pfam" id="PF03466">
    <property type="entry name" value="LysR_substrate"/>
    <property type="match status" value="1"/>
</dbReference>
<evidence type="ECO:0000313" key="6">
    <source>
        <dbReference type="EMBL" id="GLK88443.1"/>
    </source>
</evidence>
<protein>
    <submittedName>
        <fullName evidence="6">LysR family transcriptional regulator</fullName>
    </submittedName>
</protein>
<dbReference type="InterPro" id="IPR005119">
    <property type="entry name" value="LysR_subst-bd"/>
</dbReference>